<proteinExistence type="predicted"/>
<dbReference type="PANTHER" id="PTHR44051:SF2">
    <property type="entry name" value="HYPOTHETICAL GLUTATHIONE S-TRANSFERASE LIKE PROTEIN"/>
    <property type="match status" value="1"/>
</dbReference>
<dbReference type="InterPro" id="IPR036282">
    <property type="entry name" value="Glutathione-S-Trfase_C_sf"/>
</dbReference>
<sequence>MTLTLYSDQGSGNCYKVRLLMHQLGYDLDIIEVDVAGDGCRTPEFRAINPLGKVPTMILDEGMVLSESNAILLHFADETQYMPMDHFDKSLMFQWLFWEQYSHEPAIAVARYAMHYLGKTEKEDPRLPQLWEKGYGALDMMENHLKDKTFFVAERYSIADIALFAYTHVAYQGGFDLNNYPHVRAWIERVKSQPRWKSMDEI</sequence>
<dbReference type="InterPro" id="IPR040079">
    <property type="entry name" value="Glutathione_S-Trfase"/>
</dbReference>
<comment type="caution">
    <text evidence="3">The sequence shown here is derived from an EMBL/GenBank/DDBJ whole genome shotgun (WGS) entry which is preliminary data.</text>
</comment>
<gene>
    <name evidence="3" type="ORF">GCM10011332_11640</name>
</gene>
<dbReference type="CDD" id="cd03056">
    <property type="entry name" value="GST_N_4"/>
    <property type="match status" value="1"/>
</dbReference>
<evidence type="ECO:0000313" key="3">
    <source>
        <dbReference type="EMBL" id="GGF59652.1"/>
    </source>
</evidence>
<name>A0A917BV10_9PROT</name>
<evidence type="ECO:0000259" key="2">
    <source>
        <dbReference type="PROSITE" id="PS50405"/>
    </source>
</evidence>
<dbReference type="SFLD" id="SFLDG00358">
    <property type="entry name" value="Main_(cytGST)"/>
    <property type="match status" value="1"/>
</dbReference>
<dbReference type="PROSITE" id="PS50404">
    <property type="entry name" value="GST_NTER"/>
    <property type="match status" value="1"/>
</dbReference>
<reference evidence="3" key="2">
    <citation type="submission" date="2020-09" db="EMBL/GenBank/DDBJ databases">
        <authorList>
            <person name="Sun Q."/>
            <person name="Zhou Y."/>
        </authorList>
    </citation>
    <scope>NUCLEOTIDE SEQUENCE</scope>
    <source>
        <strain evidence="3">CGMCC 1.15254</strain>
    </source>
</reference>
<dbReference type="InterPro" id="IPR004045">
    <property type="entry name" value="Glutathione_S-Trfase_N"/>
</dbReference>
<organism evidence="3 4">
    <name type="scientific">Terasakiella brassicae</name>
    <dbReference type="NCBI Taxonomy" id="1634917"/>
    <lineage>
        <taxon>Bacteria</taxon>
        <taxon>Pseudomonadati</taxon>
        <taxon>Pseudomonadota</taxon>
        <taxon>Alphaproteobacteria</taxon>
        <taxon>Rhodospirillales</taxon>
        <taxon>Terasakiellaceae</taxon>
        <taxon>Terasakiella</taxon>
    </lineage>
</organism>
<accession>A0A917BV10</accession>
<protein>
    <submittedName>
        <fullName evidence="3">Glutathione S-transferase</fullName>
    </submittedName>
</protein>
<dbReference type="Pfam" id="PF13409">
    <property type="entry name" value="GST_N_2"/>
    <property type="match status" value="1"/>
</dbReference>
<dbReference type="Pfam" id="PF00043">
    <property type="entry name" value="GST_C"/>
    <property type="match status" value="1"/>
</dbReference>
<evidence type="ECO:0000259" key="1">
    <source>
        <dbReference type="PROSITE" id="PS50404"/>
    </source>
</evidence>
<dbReference type="PANTHER" id="PTHR44051">
    <property type="entry name" value="GLUTATHIONE S-TRANSFERASE-RELATED"/>
    <property type="match status" value="1"/>
</dbReference>
<feature type="domain" description="GST N-terminal" evidence="1">
    <location>
        <begin position="1"/>
        <end position="83"/>
    </location>
</feature>
<dbReference type="SFLD" id="SFLDG01151">
    <property type="entry name" value="Main.2:_Nu-like"/>
    <property type="match status" value="1"/>
</dbReference>
<dbReference type="AlphaFoldDB" id="A0A917BV10"/>
<evidence type="ECO:0000313" key="4">
    <source>
        <dbReference type="Proteomes" id="UP000632498"/>
    </source>
</evidence>
<dbReference type="SUPFAM" id="SSF52833">
    <property type="entry name" value="Thioredoxin-like"/>
    <property type="match status" value="1"/>
</dbReference>
<reference evidence="3" key="1">
    <citation type="journal article" date="2014" name="Int. J. Syst. Evol. Microbiol.">
        <title>Complete genome sequence of Corynebacterium casei LMG S-19264T (=DSM 44701T), isolated from a smear-ripened cheese.</title>
        <authorList>
            <consortium name="US DOE Joint Genome Institute (JGI-PGF)"/>
            <person name="Walter F."/>
            <person name="Albersmeier A."/>
            <person name="Kalinowski J."/>
            <person name="Ruckert C."/>
        </authorList>
    </citation>
    <scope>NUCLEOTIDE SEQUENCE</scope>
    <source>
        <strain evidence="3">CGMCC 1.15254</strain>
    </source>
</reference>
<dbReference type="Proteomes" id="UP000632498">
    <property type="component" value="Unassembled WGS sequence"/>
</dbReference>
<dbReference type="InterPro" id="IPR036249">
    <property type="entry name" value="Thioredoxin-like_sf"/>
</dbReference>
<dbReference type="RefSeq" id="WP_188662722.1">
    <property type="nucleotide sequence ID" value="NZ_BMHV01000006.1"/>
</dbReference>
<dbReference type="SUPFAM" id="SSF47616">
    <property type="entry name" value="GST C-terminal domain-like"/>
    <property type="match status" value="1"/>
</dbReference>
<dbReference type="InterPro" id="IPR010987">
    <property type="entry name" value="Glutathione-S-Trfase_C-like"/>
</dbReference>
<dbReference type="Gene3D" id="3.40.30.10">
    <property type="entry name" value="Glutaredoxin"/>
    <property type="match status" value="1"/>
</dbReference>
<dbReference type="SFLD" id="SFLDS00019">
    <property type="entry name" value="Glutathione_Transferase_(cytos"/>
    <property type="match status" value="1"/>
</dbReference>
<dbReference type="EMBL" id="BMHV01000006">
    <property type="protein sequence ID" value="GGF59652.1"/>
    <property type="molecule type" value="Genomic_DNA"/>
</dbReference>
<dbReference type="PROSITE" id="PS50405">
    <property type="entry name" value="GST_CTER"/>
    <property type="match status" value="1"/>
</dbReference>
<keyword evidence="4" id="KW-1185">Reference proteome</keyword>
<dbReference type="InterPro" id="IPR004046">
    <property type="entry name" value="GST_C"/>
</dbReference>
<dbReference type="Gene3D" id="1.20.1050.10">
    <property type="match status" value="1"/>
</dbReference>
<feature type="domain" description="GST C-terminal" evidence="2">
    <location>
        <begin position="85"/>
        <end position="202"/>
    </location>
</feature>